<proteinExistence type="predicted"/>
<comment type="caution">
    <text evidence="1">The sequence shown here is derived from an EMBL/GenBank/DDBJ whole genome shotgun (WGS) entry which is preliminary data.</text>
</comment>
<gene>
    <name evidence="1" type="ORF">PPACK8108_LOCUS3491</name>
</gene>
<dbReference type="Proteomes" id="UP001153365">
    <property type="component" value="Unassembled WGS sequence"/>
</dbReference>
<accession>A0AAV0AKN4</accession>
<reference evidence="1" key="1">
    <citation type="submission" date="2022-06" db="EMBL/GenBank/DDBJ databases">
        <authorList>
            <consortium name="SYNGENTA / RWTH Aachen University"/>
        </authorList>
    </citation>
    <scope>NUCLEOTIDE SEQUENCE</scope>
</reference>
<sequence>SLPFALTEITPLEDGASATWGKTCWIPHDVKQFLEWRLAQYIADTPASTGLWVLGTVLSVPGGYTPYQCVDKSLNRWVKTVYPIHGSWVKPYFLICFRSKKQMGRFLKFSRLDQGVYLGTAELATALLLFDLLGLAGPHQSITICREVINHPPNYEFKGFCQHLFGALKPWMNGGVIVHIKAVKEFWSLWLTAREIDNGVSLPMLTWDANKNPGETVHVNFKRLWFQINQWGASLWE</sequence>
<keyword evidence="2" id="KW-1185">Reference proteome</keyword>
<name>A0AAV0AKN4_PHAPC</name>
<protein>
    <submittedName>
        <fullName evidence="1">Uncharacterized protein</fullName>
    </submittedName>
</protein>
<evidence type="ECO:0000313" key="1">
    <source>
        <dbReference type="EMBL" id="CAH7668918.1"/>
    </source>
</evidence>
<dbReference type="AlphaFoldDB" id="A0AAV0AKN4"/>
<evidence type="ECO:0000313" key="2">
    <source>
        <dbReference type="Proteomes" id="UP001153365"/>
    </source>
</evidence>
<organism evidence="1 2">
    <name type="scientific">Phakopsora pachyrhizi</name>
    <name type="common">Asian soybean rust disease fungus</name>
    <dbReference type="NCBI Taxonomy" id="170000"/>
    <lineage>
        <taxon>Eukaryota</taxon>
        <taxon>Fungi</taxon>
        <taxon>Dikarya</taxon>
        <taxon>Basidiomycota</taxon>
        <taxon>Pucciniomycotina</taxon>
        <taxon>Pucciniomycetes</taxon>
        <taxon>Pucciniales</taxon>
        <taxon>Phakopsoraceae</taxon>
        <taxon>Phakopsora</taxon>
    </lineage>
</organism>
<feature type="non-terminal residue" evidence="1">
    <location>
        <position position="1"/>
    </location>
</feature>
<dbReference type="EMBL" id="CALTRL010000620">
    <property type="protein sequence ID" value="CAH7668918.1"/>
    <property type="molecule type" value="Genomic_DNA"/>
</dbReference>